<evidence type="ECO:0000313" key="11">
    <source>
        <dbReference type="EMBL" id="OXA64416.1"/>
    </source>
</evidence>
<feature type="transmembrane region" description="Helical" evidence="10">
    <location>
        <begin position="96"/>
        <end position="118"/>
    </location>
</feature>
<dbReference type="OrthoDB" id="3222at2759"/>
<evidence type="ECO:0000256" key="10">
    <source>
        <dbReference type="SAM" id="Phobius"/>
    </source>
</evidence>
<dbReference type="PANTHER" id="PTHR43829:SF9">
    <property type="entry name" value="AQUAPORIN-9"/>
    <property type="match status" value="1"/>
</dbReference>
<dbReference type="EMBL" id="LNIX01000001">
    <property type="protein sequence ID" value="OXA64416.1"/>
    <property type="molecule type" value="Genomic_DNA"/>
</dbReference>
<dbReference type="PANTHER" id="PTHR43829">
    <property type="entry name" value="AQUAPORIN OR AQUAGLYCEROPORIN RELATED"/>
    <property type="match status" value="1"/>
</dbReference>
<dbReference type="AlphaFoldDB" id="A0A226F6B4"/>
<comment type="subcellular location">
    <subcellularLocation>
        <location evidence="1">Membrane</location>
        <topology evidence="1">Multi-pass membrane protein</topology>
    </subcellularLocation>
</comment>
<dbReference type="InterPro" id="IPR000425">
    <property type="entry name" value="MIP"/>
</dbReference>
<dbReference type="STRING" id="158441.A0A226F6B4"/>
<dbReference type="InterPro" id="IPR050363">
    <property type="entry name" value="MIP/Aquaporin"/>
</dbReference>
<feature type="compositionally biased region" description="Polar residues" evidence="9">
    <location>
        <begin position="323"/>
        <end position="332"/>
    </location>
</feature>
<comment type="similarity">
    <text evidence="2 8">Belongs to the MIP/aquaporin (TC 1.A.8) family.</text>
</comment>
<feature type="region of interest" description="Disordered" evidence="9">
    <location>
        <begin position="285"/>
        <end position="348"/>
    </location>
</feature>
<comment type="caution">
    <text evidence="11">The sequence shown here is derived from an EMBL/GenBank/DDBJ whole genome shotgun (WGS) entry which is preliminary data.</text>
</comment>
<feature type="transmembrane region" description="Helical" evidence="10">
    <location>
        <begin position="24"/>
        <end position="46"/>
    </location>
</feature>
<evidence type="ECO:0000256" key="4">
    <source>
        <dbReference type="ARBA" id="ARBA00022692"/>
    </source>
</evidence>
<feature type="transmembrane region" description="Helical" evidence="10">
    <location>
        <begin position="195"/>
        <end position="218"/>
    </location>
</feature>
<evidence type="ECO:0000256" key="3">
    <source>
        <dbReference type="ARBA" id="ARBA00022448"/>
    </source>
</evidence>
<keyword evidence="3 8" id="KW-0813">Transport</keyword>
<evidence type="ECO:0000256" key="9">
    <source>
        <dbReference type="SAM" id="MobiDB-lite"/>
    </source>
</evidence>
<name>A0A226F6B4_FOLCA</name>
<keyword evidence="12" id="KW-1185">Reference proteome</keyword>
<evidence type="ECO:0000256" key="8">
    <source>
        <dbReference type="RuleBase" id="RU000477"/>
    </source>
</evidence>
<dbReference type="PRINTS" id="PR00783">
    <property type="entry name" value="MINTRINSICP"/>
</dbReference>
<dbReference type="OMA" id="FATFPQP"/>
<reference evidence="11 12" key="1">
    <citation type="submission" date="2015-12" db="EMBL/GenBank/DDBJ databases">
        <title>The genome of Folsomia candida.</title>
        <authorList>
            <person name="Faddeeva A."/>
            <person name="Derks M.F."/>
            <person name="Anvar Y."/>
            <person name="Smit S."/>
            <person name="Van Straalen N."/>
            <person name="Roelofs D."/>
        </authorList>
    </citation>
    <scope>NUCLEOTIDE SEQUENCE [LARGE SCALE GENOMIC DNA]</scope>
    <source>
        <strain evidence="11 12">VU population</strain>
        <tissue evidence="11">Whole body</tissue>
    </source>
</reference>
<dbReference type="GO" id="GO:0005886">
    <property type="term" value="C:plasma membrane"/>
    <property type="evidence" value="ECO:0007669"/>
    <property type="project" value="TreeGrafter"/>
</dbReference>
<dbReference type="Gene3D" id="1.20.1080.10">
    <property type="entry name" value="Glycerol uptake facilitator protein"/>
    <property type="match status" value="1"/>
</dbReference>
<keyword evidence="5 10" id="KW-1133">Transmembrane helix</keyword>
<organism evidence="11 12">
    <name type="scientific">Folsomia candida</name>
    <name type="common">Springtail</name>
    <dbReference type="NCBI Taxonomy" id="158441"/>
    <lineage>
        <taxon>Eukaryota</taxon>
        <taxon>Metazoa</taxon>
        <taxon>Ecdysozoa</taxon>
        <taxon>Arthropoda</taxon>
        <taxon>Hexapoda</taxon>
        <taxon>Collembola</taxon>
        <taxon>Entomobryomorpha</taxon>
        <taxon>Isotomoidea</taxon>
        <taxon>Isotomidae</taxon>
        <taxon>Proisotominae</taxon>
        <taxon>Folsomia</taxon>
    </lineage>
</organism>
<evidence type="ECO:0000256" key="6">
    <source>
        <dbReference type="ARBA" id="ARBA00023136"/>
    </source>
</evidence>
<protein>
    <submittedName>
        <fullName evidence="11">Aquaporin-3</fullName>
    </submittedName>
</protein>
<dbReference type="InterPro" id="IPR022357">
    <property type="entry name" value="MIP_CS"/>
</dbReference>
<dbReference type="InterPro" id="IPR023271">
    <property type="entry name" value="Aquaporin-like"/>
</dbReference>
<proteinExistence type="inferred from homology"/>
<gene>
    <name evidence="11" type="ORF">Fcan01_02596</name>
</gene>
<evidence type="ECO:0000256" key="5">
    <source>
        <dbReference type="ARBA" id="ARBA00022989"/>
    </source>
</evidence>
<dbReference type="PROSITE" id="PS00221">
    <property type="entry name" value="MIP"/>
    <property type="match status" value="1"/>
</dbReference>
<evidence type="ECO:0000256" key="1">
    <source>
        <dbReference type="ARBA" id="ARBA00004141"/>
    </source>
</evidence>
<evidence type="ECO:0000256" key="2">
    <source>
        <dbReference type="ARBA" id="ARBA00006175"/>
    </source>
</evidence>
<keyword evidence="6 10" id="KW-0472">Membrane</keyword>
<dbReference type="Pfam" id="PF00230">
    <property type="entry name" value="MIP"/>
    <property type="match status" value="1"/>
</dbReference>
<feature type="transmembrane region" description="Helical" evidence="10">
    <location>
        <begin position="161"/>
        <end position="183"/>
    </location>
</feature>
<keyword evidence="4 8" id="KW-0812">Transmembrane</keyword>
<dbReference type="SUPFAM" id="SSF81338">
    <property type="entry name" value="Aquaporin-like"/>
    <property type="match status" value="1"/>
</dbReference>
<evidence type="ECO:0000313" key="12">
    <source>
        <dbReference type="Proteomes" id="UP000198287"/>
    </source>
</evidence>
<evidence type="ECO:0000256" key="7">
    <source>
        <dbReference type="ARBA" id="ARBA00045280"/>
    </source>
</evidence>
<accession>A0A226F6B4</accession>
<dbReference type="GO" id="GO:0015254">
    <property type="term" value="F:glycerol channel activity"/>
    <property type="evidence" value="ECO:0007669"/>
    <property type="project" value="TreeGrafter"/>
</dbReference>
<feature type="transmembrane region" description="Helical" evidence="10">
    <location>
        <begin position="253"/>
        <end position="275"/>
    </location>
</feature>
<feature type="transmembrane region" description="Helical" evidence="10">
    <location>
        <begin position="52"/>
        <end position="75"/>
    </location>
</feature>
<sequence length="348" mass="37380">MSTPTYDWAVRNAHIKSDFVREAIAEFLGTLLLLFFVVGSGLGALIHPDSHAVGVFGVVFGLMVCVLIFGGVSGAHINPAVSIGLAVAGHLKWAKVPLYILVQLLGGYLGSLLAYLLYEDHIENYVKGLAPEWTGSIPEYDLNTGGKIMASFSPAGAGTSLGIGVLTEIILTGILLMAVMSVIDKGNMKVPPHLVAFLLALTVAALAMSHSVVTGTMLNPARDFTPRLAAKTLGWDNKLCFQNINFQGKRQEWWLVGVIAPPLGAILGVLIYNFLVGAQLTNNRDELEPNNNVGGGKGENGDWRNNTMFIPRTGAQPPVHQPPNYNQGQINGHYNPGFAPGDVRQQRY</sequence>
<dbReference type="Proteomes" id="UP000198287">
    <property type="component" value="Unassembled WGS sequence"/>
</dbReference>
<comment type="function">
    <text evidence="7">Aquaglyceroporin that may modulate the water content and osmolytes during anhydrobiosis.</text>
</comment>